<feature type="transmembrane region" description="Helical" evidence="1">
    <location>
        <begin position="104"/>
        <end position="123"/>
    </location>
</feature>
<evidence type="ECO:0000256" key="1">
    <source>
        <dbReference type="SAM" id="Phobius"/>
    </source>
</evidence>
<sequence length="293" mass="31714">MTKQIAFVSLLYTSSSVNCFHHYVKRPVAHRTAVNAIERPAFDPLGLCDAEDSTRFRREDAPRDGRRAALIGLAASLPALATPELASAATANAPNAIGSALVGYGHYLAMIGVTGCLFAERLTIKPNMDSESEDLIAVADILYGLFGALIAYTGYLRAVQYEKGFYFYSHEPLFWLKIAMVGVFGATSFFNTTIIIQRSIAKRTGKLEPMGEKLSKRMISICNAELTALASIPLVATFMARGVSYSESIPWQVEAGAAAILFAGLSFKYIKEALAFEDGPLVPVQDADSEPIP</sequence>
<keyword evidence="1" id="KW-0812">Transmembrane</keyword>
<dbReference type="AlphaFoldDB" id="K0RM33"/>
<gene>
    <name evidence="2" type="ORF">THAOC_31071</name>
</gene>
<dbReference type="OMA" id="RMISICN"/>
<keyword evidence="1" id="KW-0472">Membrane</keyword>
<accession>K0RM33</accession>
<protein>
    <submittedName>
        <fullName evidence="2">Uncharacterized protein</fullName>
    </submittedName>
</protein>
<dbReference type="OrthoDB" id="495663at2759"/>
<keyword evidence="1" id="KW-1133">Transmembrane helix</keyword>
<feature type="transmembrane region" description="Helical" evidence="1">
    <location>
        <begin position="175"/>
        <end position="197"/>
    </location>
</feature>
<name>K0RM33_THAOC</name>
<keyword evidence="3" id="KW-1185">Reference proteome</keyword>
<proteinExistence type="predicted"/>
<dbReference type="Pfam" id="PF09980">
    <property type="entry name" value="DUF2214"/>
    <property type="match status" value="1"/>
</dbReference>
<comment type="caution">
    <text evidence="2">The sequence shown here is derived from an EMBL/GenBank/DDBJ whole genome shotgun (WGS) entry which is preliminary data.</text>
</comment>
<organism evidence="2 3">
    <name type="scientific">Thalassiosira oceanica</name>
    <name type="common">Marine diatom</name>
    <dbReference type="NCBI Taxonomy" id="159749"/>
    <lineage>
        <taxon>Eukaryota</taxon>
        <taxon>Sar</taxon>
        <taxon>Stramenopiles</taxon>
        <taxon>Ochrophyta</taxon>
        <taxon>Bacillariophyta</taxon>
        <taxon>Coscinodiscophyceae</taxon>
        <taxon>Thalassiosirophycidae</taxon>
        <taxon>Thalassiosirales</taxon>
        <taxon>Thalassiosiraceae</taxon>
        <taxon>Thalassiosira</taxon>
    </lineage>
</organism>
<dbReference type="InterPro" id="IPR018706">
    <property type="entry name" value="DUF2214_membrane"/>
</dbReference>
<feature type="transmembrane region" description="Helical" evidence="1">
    <location>
        <begin position="135"/>
        <end position="155"/>
    </location>
</feature>
<reference evidence="2 3" key="1">
    <citation type="journal article" date="2012" name="Genome Biol.">
        <title>Genome and low-iron response of an oceanic diatom adapted to chronic iron limitation.</title>
        <authorList>
            <person name="Lommer M."/>
            <person name="Specht M."/>
            <person name="Roy A.S."/>
            <person name="Kraemer L."/>
            <person name="Andreson R."/>
            <person name="Gutowska M.A."/>
            <person name="Wolf J."/>
            <person name="Bergner S.V."/>
            <person name="Schilhabel M.B."/>
            <person name="Klostermeier U.C."/>
            <person name="Beiko R.G."/>
            <person name="Rosenstiel P."/>
            <person name="Hippler M."/>
            <person name="Laroche J."/>
        </authorList>
    </citation>
    <scope>NUCLEOTIDE SEQUENCE [LARGE SCALE GENOMIC DNA]</scope>
    <source>
        <strain evidence="2 3">CCMP1005</strain>
    </source>
</reference>
<evidence type="ECO:0000313" key="3">
    <source>
        <dbReference type="Proteomes" id="UP000266841"/>
    </source>
</evidence>
<evidence type="ECO:0000313" key="2">
    <source>
        <dbReference type="EMBL" id="EJK49996.1"/>
    </source>
</evidence>
<dbReference type="EMBL" id="AGNL01044285">
    <property type="protein sequence ID" value="EJK49996.1"/>
    <property type="molecule type" value="Genomic_DNA"/>
</dbReference>
<dbReference type="Proteomes" id="UP000266841">
    <property type="component" value="Unassembled WGS sequence"/>
</dbReference>
<dbReference type="eggNOG" id="ENOG502S1I9">
    <property type="taxonomic scope" value="Eukaryota"/>
</dbReference>